<dbReference type="Pfam" id="PF00702">
    <property type="entry name" value="Hydrolase"/>
    <property type="match status" value="1"/>
</dbReference>
<evidence type="ECO:0000313" key="1">
    <source>
        <dbReference type="EMBL" id="TDE42305.1"/>
    </source>
</evidence>
<evidence type="ECO:0000313" key="2">
    <source>
        <dbReference type="Proteomes" id="UP000294814"/>
    </source>
</evidence>
<organism evidence="1 2">
    <name type="scientific">Flavobacterium rhamnosiphilum</name>
    <dbReference type="NCBI Taxonomy" id="2541724"/>
    <lineage>
        <taxon>Bacteria</taxon>
        <taxon>Pseudomonadati</taxon>
        <taxon>Bacteroidota</taxon>
        <taxon>Flavobacteriia</taxon>
        <taxon>Flavobacteriales</taxon>
        <taxon>Flavobacteriaceae</taxon>
        <taxon>Flavobacterium</taxon>
    </lineage>
</organism>
<keyword evidence="2" id="KW-1185">Reference proteome</keyword>
<dbReference type="Gene3D" id="3.40.50.1000">
    <property type="entry name" value="HAD superfamily/HAD-like"/>
    <property type="match status" value="1"/>
</dbReference>
<dbReference type="PANTHER" id="PTHR43611:SF3">
    <property type="entry name" value="FLAVIN MONONUCLEOTIDE HYDROLASE 1, CHLOROPLATIC"/>
    <property type="match status" value="1"/>
</dbReference>
<dbReference type="SFLD" id="SFLDG01129">
    <property type="entry name" value="C1.5:_HAD__Beta-PGM__Phosphata"/>
    <property type="match status" value="1"/>
</dbReference>
<reference evidence="1 2" key="1">
    <citation type="submission" date="2019-03" db="EMBL/GenBank/DDBJ databases">
        <title>Novel species of Flavobacterium.</title>
        <authorList>
            <person name="Liu Q."/>
            <person name="Xin Y.-H."/>
        </authorList>
    </citation>
    <scope>NUCLEOTIDE SEQUENCE [LARGE SCALE GENOMIC DNA]</scope>
    <source>
        <strain evidence="1 2">LB3P52</strain>
    </source>
</reference>
<name>A0A4R5F401_9FLAO</name>
<protein>
    <submittedName>
        <fullName evidence="1">HAD family phosphatase</fullName>
    </submittedName>
</protein>
<gene>
    <name evidence="1" type="ORF">E0I26_14230</name>
</gene>
<dbReference type="RefSeq" id="WP_131917106.1">
    <property type="nucleotide sequence ID" value="NZ_SMLG01000012.1"/>
</dbReference>
<dbReference type="InterPro" id="IPR036412">
    <property type="entry name" value="HAD-like_sf"/>
</dbReference>
<dbReference type="NCBIfam" id="TIGR01509">
    <property type="entry name" value="HAD-SF-IA-v3"/>
    <property type="match status" value="1"/>
</dbReference>
<proteinExistence type="predicted"/>
<dbReference type="AlphaFoldDB" id="A0A4R5F401"/>
<dbReference type="OrthoDB" id="9797415at2"/>
<dbReference type="SFLD" id="SFLDS00003">
    <property type="entry name" value="Haloacid_Dehalogenase"/>
    <property type="match status" value="1"/>
</dbReference>
<dbReference type="CDD" id="cd02603">
    <property type="entry name" value="HAD_sEH-N_like"/>
    <property type="match status" value="1"/>
</dbReference>
<dbReference type="Gene3D" id="1.10.150.240">
    <property type="entry name" value="Putative phosphatase, domain 2"/>
    <property type="match status" value="1"/>
</dbReference>
<dbReference type="InterPro" id="IPR006439">
    <property type="entry name" value="HAD-SF_hydro_IA"/>
</dbReference>
<sequence length="200" mass="23819">MINTIIFDFGDIFINLDKEAPIVEFSKLGLKEWTEDLDELNLSFEKGKISELQFIEGFQKHMPKASIDEIRNAWNTILLDFPLYRLEFLQMLSQKYRLFLLSNTDSIHIDRFQHKAGITFYREFYQCFERVYFSFELGMRKPEAEIFNYLVKQHELTPKRTLFIDDKKENTDAALALGFQVWNLQVGKEDVVHLFDKKII</sequence>
<dbReference type="InterPro" id="IPR023198">
    <property type="entry name" value="PGP-like_dom2"/>
</dbReference>
<comment type="caution">
    <text evidence="1">The sequence shown here is derived from an EMBL/GenBank/DDBJ whole genome shotgun (WGS) entry which is preliminary data.</text>
</comment>
<dbReference type="EMBL" id="SMLG01000012">
    <property type="protein sequence ID" value="TDE42305.1"/>
    <property type="molecule type" value="Genomic_DNA"/>
</dbReference>
<accession>A0A4R5F401</accession>
<dbReference type="SUPFAM" id="SSF56784">
    <property type="entry name" value="HAD-like"/>
    <property type="match status" value="1"/>
</dbReference>
<dbReference type="PANTHER" id="PTHR43611">
    <property type="entry name" value="ALPHA-D-GLUCOSE 1-PHOSPHATE PHOSPHATASE"/>
    <property type="match status" value="1"/>
</dbReference>
<dbReference type="Proteomes" id="UP000294814">
    <property type="component" value="Unassembled WGS sequence"/>
</dbReference>
<dbReference type="InterPro" id="IPR023214">
    <property type="entry name" value="HAD_sf"/>
</dbReference>